<evidence type="ECO:0000256" key="1">
    <source>
        <dbReference type="ARBA" id="ARBA00001400"/>
    </source>
</evidence>
<protein>
    <recommendedName>
        <fullName evidence="5 9">Uracil-DNA glycosylase</fullName>
        <shortName evidence="9">UDG</shortName>
        <ecNumber evidence="4 9">3.2.2.27</ecNumber>
    </recommendedName>
</protein>
<dbReference type="PROSITE" id="PS00130">
    <property type="entry name" value="U_DNA_GLYCOSYLASE"/>
    <property type="match status" value="1"/>
</dbReference>
<dbReference type="SMART" id="SM00986">
    <property type="entry name" value="UDG"/>
    <property type="match status" value="1"/>
</dbReference>
<reference evidence="11 12" key="1">
    <citation type="submission" date="2016-04" db="EMBL/GenBank/DDBJ databases">
        <title>Draft genome sequence of Aeribacillus pallidus 8m3 from petroleum reservoir.</title>
        <authorList>
            <person name="Poltaraus A.B."/>
            <person name="Nazina T.N."/>
            <person name="Tourova T.P."/>
            <person name="Malakho S.M."/>
            <person name="Korshunova A.V."/>
            <person name="Sokolova D.S."/>
        </authorList>
    </citation>
    <scope>NUCLEOTIDE SEQUENCE [LARGE SCALE GENOMIC DNA]</scope>
    <source>
        <strain evidence="11 12">8m3</strain>
    </source>
</reference>
<keyword evidence="7 9" id="KW-0378">Hydrolase</keyword>
<dbReference type="Pfam" id="PF03167">
    <property type="entry name" value="UDG"/>
    <property type="match status" value="1"/>
</dbReference>
<dbReference type="GO" id="GO:0005737">
    <property type="term" value="C:cytoplasm"/>
    <property type="evidence" value="ECO:0007669"/>
    <property type="project" value="UniProtKB-SubCell"/>
</dbReference>
<evidence type="ECO:0000256" key="8">
    <source>
        <dbReference type="ARBA" id="ARBA00023204"/>
    </source>
</evidence>
<dbReference type="GO" id="GO:0004844">
    <property type="term" value="F:uracil DNA N-glycosylase activity"/>
    <property type="evidence" value="ECO:0007669"/>
    <property type="project" value="UniProtKB-UniRule"/>
</dbReference>
<comment type="function">
    <text evidence="2 9 10">Excises uracil residues from the DNA which can arise as a result of misincorporation of dUMP residues by DNA polymerase or due to deamination of cytosine.</text>
</comment>
<dbReference type="InterPro" id="IPR018085">
    <property type="entry name" value="Ura-DNA_Glyclase_AS"/>
</dbReference>
<dbReference type="PANTHER" id="PTHR11264">
    <property type="entry name" value="URACIL-DNA GLYCOSYLASE"/>
    <property type="match status" value="1"/>
</dbReference>
<evidence type="ECO:0000256" key="4">
    <source>
        <dbReference type="ARBA" id="ARBA00012030"/>
    </source>
</evidence>
<feature type="active site" description="Proton acceptor" evidence="9">
    <location>
        <position position="65"/>
    </location>
</feature>
<keyword evidence="6 9" id="KW-0227">DNA damage</keyword>
<dbReference type="NCBIfam" id="NF003591">
    <property type="entry name" value="PRK05254.1-4"/>
    <property type="match status" value="1"/>
</dbReference>
<dbReference type="NCBIfam" id="NF003592">
    <property type="entry name" value="PRK05254.1-5"/>
    <property type="match status" value="1"/>
</dbReference>
<dbReference type="InterPro" id="IPR036895">
    <property type="entry name" value="Uracil-DNA_glycosylase-like_sf"/>
</dbReference>
<dbReference type="GeneID" id="301127856"/>
<dbReference type="InterPro" id="IPR002043">
    <property type="entry name" value="UDG_fam1"/>
</dbReference>
<evidence type="ECO:0000313" key="11">
    <source>
        <dbReference type="EMBL" id="KZN95304.1"/>
    </source>
</evidence>
<evidence type="ECO:0000256" key="7">
    <source>
        <dbReference type="ARBA" id="ARBA00022801"/>
    </source>
</evidence>
<comment type="caution">
    <text evidence="11">The sequence shown here is derived from an EMBL/GenBank/DDBJ whole genome shotgun (WGS) entry which is preliminary data.</text>
</comment>
<name>A0A161WTR3_9BACI</name>
<gene>
    <name evidence="9" type="primary">ung</name>
    <name evidence="11" type="ORF">AZI98_14990</name>
</gene>
<evidence type="ECO:0000256" key="10">
    <source>
        <dbReference type="RuleBase" id="RU003780"/>
    </source>
</evidence>
<evidence type="ECO:0000256" key="5">
    <source>
        <dbReference type="ARBA" id="ARBA00018429"/>
    </source>
</evidence>
<dbReference type="FunFam" id="3.40.470.10:FF:000001">
    <property type="entry name" value="Uracil-DNA glycosylase"/>
    <property type="match status" value="1"/>
</dbReference>
<dbReference type="AlphaFoldDB" id="A0A161WTR3"/>
<keyword evidence="8 9" id="KW-0234">DNA repair</keyword>
<dbReference type="HAMAP" id="MF_00148">
    <property type="entry name" value="UDG"/>
    <property type="match status" value="1"/>
</dbReference>
<dbReference type="GO" id="GO:0097510">
    <property type="term" value="P:base-excision repair, AP site formation via deaminated base removal"/>
    <property type="evidence" value="ECO:0007669"/>
    <property type="project" value="TreeGrafter"/>
</dbReference>
<dbReference type="STRING" id="33936.AZI98_14990"/>
<evidence type="ECO:0000313" key="12">
    <source>
        <dbReference type="Proteomes" id="UP000076476"/>
    </source>
</evidence>
<dbReference type="NCBIfam" id="NF003588">
    <property type="entry name" value="PRK05254.1-1"/>
    <property type="match status" value="1"/>
</dbReference>
<keyword evidence="9" id="KW-0963">Cytoplasm</keyword>
<evidence type="ECO:0000256" key="2">
    <source>
        <dbReference type="ARBA" id="ARBA00002631"/>
    </source>
</evidence>
<dbReference type="InterPro" id="IPR005122">
    <property type="entry name" value="Uracil-DNA_glycosylase-like"/>
</dbReference>
<comment type="subcellular location">
    <subcellularLocation>
        <location evidence="9">Cytoplasm</location>
    </subcellularLocation>
</comment>
<accession>A0A161WTR3</accession>
<evidence type="ECO:0000256" key="6">
    <source>
        <dbReference type="ARBA" id="ARBA00022763"/>
    </source>
</evidence>
<dbReference type="OrthoDB" id="9804372at2"/>
<dbReference type="SMART" id="SM00987">
    <property type="entry name" value="UreE_C"/>
    <property type="match status" value="1"/>
</dbReference>
<keyword evidence="12" id="KW-1185">Reference proteome</keyword>
<organism evidence="11 12">
    <name type="scientific">Aeribacillus pallidus</name>
    <dbReference type="NCBI Taxonomy" id="33936"/>
    <lineage>
        <taxon>Bacteria</taxon>
        <taxon>Bacillati</taxon>
        <taxon>Bacillota</taxon>
        <taxon>Bacilli</taxon>
        <taxon>Bacillales</taxon>
        <taxon>Bacillaceae</taxon>
        <taxon>Aeribacillus</taxon>
    </lineage>
</organism>
<accession>A0A165WTG9</accession>
<dbReference type="Proteomes" id="UP000076476">
    <property type="component" value="Unassembled WGS sequence"/>
</dbReference>
<comment type="similarity">
    <text evidence="3 9 10">Belongs to the uracil-DNA glycosylase (UDG) superfamily. UNG family.</text>
</comment>
<dbReference type="EMBL" id="LWBR01000058">
    <property type="protein sequence ID" value="KZN95304.1"/>
    <property type="molecule type" value="Genomic_DNA"/>
</dbReference>
<dbReference type="RefSeq" id="WP_063389069.1">
    <property type="nucleotide sequence ID" value="NZ_LVHY01000131.1"/>
</dbReference>
<dbReference type="PANTHER" id="PTHR11264:SF0">
    <property type="entry name" value="URACIL-DNA GLYCOSYLASE"/>
    <property type="match status" value="1"/>
</dbReference>
<evidence type="ECO:0000256" key="3">
    <source>
        <dbReference type="ARBA" id="ARBA00008184"/>
    </source>
</evidence>
<dbReference type="SUPFAM" id="SSF52141">
    <property type="entry name" value="Uracil-DNA glycosylase-like"/>
    <property type="match status" value="1"/>
</dbReference>
<comment type="catalytic activity">
    <reaction evidence="1 9 10">
        <text>Hydrolyzes single-stranded DNA or mismatched double-stranded DNA and polynucleotides, releasing free uracil.</text>
        <dbReference type="EC" id="3.2.2.27"/>
    </reaction>
</comment>
<sequence>MKQILKNDWWGLLKEEFEKPYYKELREFLKQEYAHHTIYPDMYDIFNALHYTPYEEVKVVILGQDPYHGPNQAHGLSFSVKPGIAQPPSLKNIFIELENDLGCKPPNHGHLVKWAKQGVLLLNTVLTVRQGLANSHKGKGWEQFTDRVISCLNERERPVVFILWGRHAQAKKEMINMNKHFVIESPHPSPFSANRGFFGSRPFSKANQFLKSIGSEEIDWCISDNDI</sequence>
<proteinExistence type="inferred from homology"/>
<dbReference type="NCBIfam" id="NF003589">
    <property type="entry name" value="PRK05254.1-2"/>
    <property type="match status" value="1"/>
</dbReference>
<evidence type="ECO:0000256" key="9">
    <source>
        <dbReference type="HAMAP-Rule" id="MF_00148"/>
    </source>
</evidence>
<dbReference type="NCBIfam" id="TIGR00628">
    <property type="entry name" value="ung"/>
    <property type="match status" value="1"/>
</dbReference>
<dbReference type="CDD" id="cd10027">
    <property type="entry name" value="UDG-F1-like"/>
    <property type="match status" value="1"/>
</dbReference>
<dbReference type="Gene3D" id="3.40.470.10">
    <property type="entry name" value="Uracil-DNA glycosylase-like domain"/>
    <property type="match status" value="1"/>
</dbReference>
<dbReference type="EC" id="3.2.2.27" evidence="4 9"/>